<dbReference type="Gene3D" id="3.40.50.150">
    <property type="entry name" value="Vaccinia Virus protein VP39"/>
    <property type="match status" value="1"/>
</dbReference>
<dbReference type="GO" id="GO:0008168">
    <property type="term" value="F:methyltransferase activity"/>
    <property type="evidence" value="ECO:0007669"/>
    <property type="project" value="TreeGrafter"/>
</dbReference>
<proteinExistence type="predicted"/>
<organism evidence="2 3">
    <name type="scientific">Mycobacterium paraseoulense</name>
    <dbReference type="NCBI Taxonomy" id="590652"/>
    <lineage>
        <taxon>Bacteria</taxon>
        <taxon>Bacillati</taxon>
        <taxon>Actinomycetota</taxon>
        <taxon>Actinomycetes</taxon>
        <taxon>Mycobacteriales</taxon>
        <taxon>Mycobacteriaceae</taxon>
        <taxon>Mycobacterium</taxon>
    </lineage>
</organism>
<sequence length="204" mass="22568">MIRRGIHALAAEPRTFDLLRWILEAGYRSEKDVLRREGIANAASILDLGCGTGVMANAFRPESYVGVDMNARYIARARATKNHYRFEVADGRALPFADGSFDAVVITGVIHHLDDASARSLLQESRRVLVPGSGVLVISEPVPTRNRWNLVGRLVVRLDEGDFIRSSERYLEMACDVFGHEAIRHYPISSGVSDRAVVVAHRAA</sequence>
<dbReference type="STRING" id="590652.BST39_19310"/>
<dbReference type="Proteomes" id="UP000192513">
    <property type="component" value="Unassembled WGS sequence"/>
</dbReference>
<dbReference type="InterPro" id="IPR029063">
    <property type="entry name" value="SAM-dependent_MTases_sf"/>
</dbReference>
<dbReference type="SUPFAM" id="SSF53335">
    <property type="entry name" value="S-adenosyl-L-methionine-dependent methyltransferases"/>
    <property type="match status" value="1"/>
</dbReference>
<evidence type="ECO:0000313" key="3">
    <source>
        <dbReference type="Proteomes" id="UP000192513"/>
    </source>
</evidence>
<dbReference type="PANTHER" id="PTHR43591:SF24">
    <property type="entry name" value="2-METHOXY-6-POLYPRENYL-1,4-BENZOQUINOL METHYLASE, MITOCHONDRIAL"/>
    <property type="match status" value="1"/>
</dbReference>
<accession>A0A1X0I788</accession>
<dbReference type="Pfam" id="PF13649">
    <property type="entry name" value="Methyltransf_25"/>
    <property type="match status" value="1"/>
</dbReference>
<comment type="caution">
    <text evidence="2">The sequence shown here is derived from an EMBL/GenBank/DDBJ whole genome shotgun (WGS) entry which is preliminary data.</text>
</comment>
<dbReference type="AlphaFoldDB" id="A0A1X0I788"/>
<dbReference type="CDD" id="cd02440">
    <property type="entry name" value="AdoMet_MTases"/>
    <property type="match status" value="1"/>
</dbReference>
<dbReference type="PANTHER" id="PTHR43591">
    <property type="entry name" value="METHYLTRANSFERASE"/>
    <property type="match status" value="1"/>
</dbReference>
<name>A0A1X0I788_9MYCO</name>
<dbReference type="InterPro" id="IPR041698">
    <property type="entry name" value="Methyltransf_25"/>
</dbReference>
<gene>
    <name evidence="2" type="ORF">BST39_19310</name>
</gene>
<evidence type="ECO:0000313" key="2">
    <source>
        <dbReference type="EMBL" id="ORB37226.1"/>
    </source>
</evidence>
<evidence type="ECO:0000259" key="1">
    <source>
        <dbReference type="Pfam" id="PF13649"/>
    </source>
</evidence>
<dbReference type="EMBL" id="MVIE01000027">
    <property type="protein sequence ID" value="ORB37226.1"/>
    <property type="molecule type" value="Genomic_DNA"/>
</dbReference>
<reference evidence="2 3" key="1">
    <citation type="submission" date="2017-02" db="EMBL/GenBank/DDBJ databases">
        <title>The new phylogeny of genus Mycobacterium.</title>
        <authorList>
            <person name="Tortoli E."/>
            <person name="Trovato A."/>
            <person name="Cirillo D.M."/>
        </authorList>
    </citation>
    <scope>NUCLEOTIDE SEQUENCE [LARGE SCALE GENOMIC DNA]</scope>
    <source>
        <strain evidence="2 3">DSM 45000</strain>
    </source>
</reference>
<feature type="domain" description="Methyltransferase" evidence="1">
    <location>
        <begin position="45"/>
        <end position="132"/>
    </location>
</feature>
<keyword evidence="3" id="KW-1185">Reference proteome</keyword>
<protein>
    <recommendedName>
        <fullName evidence="1">Methyltransferase domain-containing protein</fullName>
    </recommendedName>
</protein>